<evidence type="ECO:0000313" key="6">
    <source>
        <dbReference type="EMBL" id="SBS70455.1"/>
    </source>
</evidence>
<dbReference type="Pfam" id="PF00672">
    <property type="entry name" value="HAMP"/>
    <property type="match status" value="1"/>
</dbReference>
<feature type="domain" description="Guanylate cyclase" evidence="4">
    <location>
        <begin position="562"/>
        <end position="689"/>
    </location>
</feature>
<gene>
    <name evidence="6" type="ORF">MHPYR_10144</name>
</gene>
<dbReference type="CDD" id="cd06225">
    <property type="entry name" value="HAMP"/>
    <property type="match status" value="1"/>
</dbReference>
<dbReference type="Gene3D" id="3.30.70.1230">
    <property type="entry name" value="Nucleotide cyclase"/>
    <property type="match status" value="1"/>
</dbReference>
<feature type="domain" description="HAMP" evidence="5">
    <location>
        <begin position="470"/>
        <end position="522"/>
    </location>
</feature>
<dbReference type="SMART" id="SM00044">
    <property type="entry name" value="CYCc"/>
    <property type="match status" value="1"/>
</dbReference>
<proteinExistence type="predicted"/>
<dbReference type="GO" id="GO:0009190">
    <property type="term" value="P:cyclic nucleotide biosynthetic process"/>
    <property type="evidence" value="ECO:0007669"/>
    <property type="project" value="InterPro"/>
</dbReference>
<dbReference type="CDD" id="cd07302">
    <property type="entry name" value="CHD"/>
    <property type="match status" value="1"/>
</dbReference>
<dbReference type="GO" id="GO:0035556">
    <property type="term" value="P:intracellular signal transduction"/>
    <property type="evidence" value="ECO:0007669"/>
    <property type="project" value="InterPro"/>
</dbReference>
<evidence type="ECO:0000256" key="1">
    <source>
        <dbReference type="ARBA" id="ARBA00022692"/>
    </source>
</evidence>
<dbReference type="Gene3D" id="6.10.340.10">
    <property type="match status" value="1"/>
</dbReference>
<feature type="transmembrane region" description="Helical" evidence="3">
    <location>
        <begin position="450"/>
        <end position="469"/>
    </location>
</feature>
<dbReference type="SUPFAM" id="SSF158472">
    <property type="entry name" value="HAMP domain-like"/>
    <property type="match status" value="1"/>
</dbReference>
<dbReference type="GO" id="GO:0004016">
    <property type="term" value="F:adenylate cyclase activity"/>
    <property type="evidence" value="ECO:0007669"/>
    <property type="project" value="UniProtKB-ARBA"/>
</dbReference>
<keyword evidence="3" id="KW-0472">Membrane</keyword>
<dbReference type="Pfam" id="PF00211">
    <property type="entry name" value="Guanylate_cyc"/>
    <property type="match status" value="1"/>
</dbReference>
<dbReference type="InterPro" id="IPR001054">
    <property type="entry name" value="A/G_cyclase"/>
</dbReference>
<dbReference type="PROSITE" id="PS50125">
    <property type="entry name" value="GUANYLATE_CYCLASE_2"/>
    <property type="match status" value="1"/>
</dbReference>
<evidence type="ECO:0000259" key="4">
    <source>
        <dbReference type="PROSITE" id="PS50125"/>
    </source>
</evidence>
<organism evidence="6">
    <name type="scientific">uncultured Mycobacterium sp</name>
    <dbReference type="NCBI Taxonomy" id="171292"/>
    <lineage>
        <taxon>Bacteria</taxon>
        <taxon>Bacillati</taxon>
        <taxon>Actinomycetota</taxon>
        <taxon>Actinomycetes</taxon>
        <taxon>Mycobacteriales</taxon>
        <taxon>Mycobacteriaceae</taxon>
        <taxon>Mycobacterium</taxon>
        <taxon>environmental samples</taxon>
    </lineage>
</organism>
<keyword evidence="1 3" id="KW-0812">Transmembrane</keyword>
<dbReference type="SMART" id="SM00304">
    <property type="entry name" value="HAMP"/>
    <property type="match status" value="1"/>
</dbReference>
<evidence type="ECO:0000256" key="2">
    <source>
        <dbReference type="ARBA" id="ARBA00022989"/>
    </source>
</evidence>
<dbReference type="SUPFAM" id="SSF55073">
    <property type="entry name" value="Nucleotide cyclase"/>
    <property type="match status" value="1"/>
</dbReference>
<dbReference type="PANTHER" id="PTHR45655:SF13">
    <property type="entry name" value="SOLUBLE GUANYLATE CYCLASE GCY-32-RELATED"/>
    <property type="match status" value="1"/>
</dbReference>
<dbReference type="AlphaFoldDB" id="A0A1Y5NVT7"/>
<accession>A0A1Y5NVT7</accession>
<dbReference type="PANTHER" id="PTHR45655">
    <property type="entry name" value="GUANYLATE CYCLASE SOLUBLE SUBUNIT BETA-2"/>
    <property type="match status" value="1"/>
</dbReference>
<dbReference type="InterPro" id="IPR029787">
    <property type="entry name" value="Nucleotide_cyclase"/>
</dbReference>
<evidence type="ECO:0000256" key="3">
    <source>
        <dbReference type="SAM" id="Phobius"/>
    </source>
</evidence>
<dbReference type="EMBL" id="FLQS01000001">
    <property type="protein sequence ID" value="SBS70455.1"/>
    <property type="molecule type" value="Genomic_DNA"/>
</dbReference>
<name>A0A1Y5NVT7_9MYCO</name>
<keyword evidence="2 3" id="KW-1133">Transmembrane helix</keyword>
<dbReference type="GO" id="GO:0016020">
    <property type="term" value="C:membrane"/>
    <property type="evidence" value="ECO:0007669"/>
    <property type="project" value="InterPro"/>
</dbReference>
<dbReference type="InterPro" id="IPR003660">
    <property type="entry name" value="HAMP_dom"/>
</dbReference>
<dbReference type="PROSITE" id="PS50885">
    <property type="entry name" value="HAMP"/>
    <property type="match status" value="1"/>
</dbReference>
<protein>
    <submittedName>
        <fullName evidence="6">Adenylate/guanylate cyclase with integral membrane sensor</fullName>
    </submittedName>
</protein>
<evidence type="ECO:0000259" key="5">
    <source>
        <dbReference type="PROSITE" id="PS50885"/>
    </source>
</evidence>
<feature type="transmembrane region" description="Helical" evidence="3">
    <location>
        <begin position="41"/>
        <end position="65"/>
    </location>
</feature>
<reference evidence="6" key="1">
    <citation type="submission" date="2016-03" db="EMBL/GenBank/DDBJ databases">
        <authorList>
            <person name="Ploux O."/>
        </authorList>
    </citation>
    <scope>NUCLEOTIDE SEQUENCE</scope>
    <source>
        <strain evidence="6">UC10</strain>
    </source>
</reference>
<sequence length="735" mass="80920">MTQVSDQDAAEAVTEEAAAADRPRTRLDRFRRRRLLSHVSIMSKLILMMVLCSMLASVVIGGIAFQAGRTSIREAVFNRLTEVRGSQTRALTAQISDLRNSLIIYTKGDVTLSALEAFTAGFDQLNNAAVSPAQWKSITDYYSNTFVKEVEQDSGNKLDPGALLPATPAERYLQANYTAVRQNDDVAISIDDAHDGSQWSAANARYQNFFREIVTRFEFEDALLIDGRGNVVYSAYKDVDLGTNIVDGPYAGSKLQQAYVKAMSANAVNYVGFTDFEFYQPAEMQPTAWMVAPLVKDGHTEGVLALQFPITKINRLMTFDKQWQQSGMGDTGETVLAGPDDLMRSDSRLFLENPQLYKTTVVEAGTPPDVADMAIRQGGTTLIQKMTSEATVKAQRGETGTVITKDYLGQNTLQAYAPLVIKDSDLHWSIVAKVTTDEAFARESSFTKTMVLVTTGIIFLVCLLAIYLAQIFVRPIRRLESGAQRISAGDYNVAIPVDTRDEIGDLTQAFNEMGRSLTVKEDLINQQRKENDELLRSLMPEALAERYKQGEETISVEHPNVTVIFADIIGLDRLQAELAPEASLTLINELIRQIDAAADDLGMETVHTVRNGYLASCGLTVPRLDNVGRTVDFALECQQIVERFNSETGNDLRVRAGIDTGAVSSGLLGRPSVVYDMWGAVVNLAHQIKDGSPQPGIYVTSSVYDALQESMEFVSAGTVSVDGEAQPIWRLSERR</sequence>